<evidence type="ECO:0000256" key="1">
    <source>
        <dbReference type="ARBA" id="ARBA00004141"/>
    </source>
</evidence>
<feature type="transmembrane region" description="Helical" evidence="5">
    <location>
        <begin position="92"/>
        <end position="109"/>
    </location>
</feature>
<feature type="domain" description="EamA" evidence="6">
    <location>
        <begin position="143"/>
        <end position="273"/>
    </location>
</feature>
<dbReference type="InterPro" id="IPR000620">
    <property type="entry name" value="EamA_dom"/>
</dbReference>
<dbReference type="EMBL" id="POUK01000003">
    <property type="protein sequence ID" value="PNF76877.1"/>
    <property type="molecule type" value="Genomic_DNA"/>
</dbReference>
<feature type="domain" description="EamA" evidence="6">
    <location>
        <begin position="6"/>
        <end position="133"/>
    </location>
</feature>
<dbReference type="GO" id="GO:0016020">
    <property type="term" value="C:membrane"/>
    <property type="evidence" value="ECO:0007669"/>
    <property type="project" value="UniProtKB-SubCell"/>
</dbReference>
<evidence type="ECO:0000256" key="4">
    <source>
        <dbReference type="ARBA" id="ARBA00023136"/>
    </source>
</evidence>
<dbReference type="RefSeq" id="WP_102828622.1">
    <property type="nucleotide sequence ID" value="NZ_CP065721.1"/>
</dbReference>
<evidence type="ECO:0000256" key="5">
    <source>
        <dbReference type="SAM" id="Phobius"/>
    </source>
</evidence>
<dbReference type="AlphaFoldDB" id="A0A8E2QDL2"/>
<evidence type="ECO:0000313" key="8">
    <source>
        <dbReference type="Proteomes" id="UP000235881"/>
    </source>
</evidence>
<evidence type="ECO:0000256" key="2">
    <source>
        <dbReference type="ARBA" id="ARBA00022692"/>
    </source>
</evidence>
<keyword evidence="8" id="KW-1185">Reference proteome</keyword>
<reference evidence="7 8" key="1">
    <citation type="submission" date="2018-01" db="EMBL/GenBank/DDBJ databases">
        <title>Denitrification phenotypes of diverse strains of Pseudomonas stutzeri.</title>
        <authorList>
            <person name="Milligan D.A."/>
            <person name="Bergaust L."/>
            <person name="Bakken L.R."/>
            <person name="Frostegard A."/>
        </authorList>
    </citation>
    <scope>NUCLEOTIDE SEQUENCE [LARGE SCALE GENOMIC DNA]</scope>
    <source>
        <strain evidence="7 8">DSM 50238</strain>
    </source>
</reference>
<comment type="subcellular location">
    <subcellularLocation>
        <location evidence="1">Membrane</location>
        <topology evidence="1">Multi-pass membrane protein</topology>
    </subcellularLocation>
</comment>
<evidence type="ECO:0000256" key="3">
    <source>
        <dbReference type="ARBA" id="ARBA00022989"/>
    </source>
</evidence>
<dbReference type="PANTHER" id="PTHR32322">
    <property type="entry name" value="INNER MEMBRANE TRANSPORTER"/>
    <property type="match status" value="1"/>
</dbReference>
<dbReference type="InterPro" id="IPR037185">
    <property type="entry name" value="EmrE-like"/>
</dbReference>
<name>A0A8E2QDL2_9GAMM</name>
<comment type="caution">
    <text evidence="7">The sequence shown here is derived from an EMBL/GenBank/DDBJ whole genome shotgun (WGS) entry which is preliminary data.</text>
</comment>
<feature type="transmembrane region" description="Helical" evidence="5">
    <location>
        <begin position="142"/>
        <end position="160"/>
    </location>
</feature>
<evidence type="ECO:0000313" key="7">
    <source>
        <dbReference type="EMBL" id="PNF76877.1"/>
    </source>
</evidence>
<accession>A0A8E2QDL2</accession>
<keyword evidence="3 5" id="KW-1133">Transmembrane helix</keyword>
<feature type="transmembrane region" description="Helical" evidence="5">
    <location>
        <begin position="200"/>
        <end position="219"/>
    </location>
</feature>
<protein>
    <submittedName>
        <fullName evidence="7">EamA family transporter</fullName>
    </submittedName>
</protein>
<feature type="transmembrane region" description="Helical" evidence="5">
    <location>
        <begin position="231"/>
        <end position="251"/>
    </location>
</feature>
<dbReference type="InterPro" id="IPR050638">
    <property type="entry name" value="AA-Vitamin_Transporters"/>
</dbReference>
<dbReference type="Pfam" id="PF00892">
    <property type="entry name" value="EamA"/>
    <property type="match status" value="2"/>
</dbReference>
<dbReference type="Proteomes" id="UP000235881">
    <property type="component" value="Unassembled WGS sequence"/>
</dbReference>
<feature type="transmembrane region" description="Helical" evidence="5">
    <location>
        <begin position="116"/>
        <end position="136"/>
    </location>
</feature>
<proteinExistence type="predicted"/>
<evidence type="ECO:0000259" key="6">
    <source>
        <dbReference type="Pfam" id="PF00892"/>
    </source>
</evidence>
<feature type="transmembrane region" description="Helical" evidence="5">
    <location>
        <begin position="66"/>
        <end position="86"/>
    </location>
</feature>
<dbReference type="SUPFAM" id="SSF103481">
    <property type="entry name" value="Multidrug resistance efflux transporter EmrE"/>
    <property type="match status" value="2"/>
</dbReference>
<dbReference type="PANTHER" id="PTHR32322:SF9">
    <property type="entry name" value="AMINO-ACID METABOLITE EFFLUX PUMP-RELATED"/>
    <property type="match status" value="1"/>
</dbReference>
<feature type="transmembrane region" description="Helical" evidence="5">
    <location>
        <begin position="38"/>
        <end position="54"/>
    </location>
</feature>
<sequence length="281" mass="29710">MTPRILLLTTLAMLAFAGNSLLCRIALRDTAIDPASFTGVRLLGGALTLWLLMLRRERRAIPDGDWYGAAALFVYAAAFSFAYLHLDAGTGALLLFGAVQLSMIVWGLIRGERFGHWQVLGLILAMGGLVFLLLPGSSTPSWRAALLMLASGVAWGIYSLRGRRTANPLNATAGNFVRAVPLGILLSLSVWNQLQWDIPGLVYALLSGALASGVGYAIWYSALPGLTAIQAASVQLSVPLLTAVAGALLLGEALTDRLLIAGTAILCGIALVMLTRKPEPS</sequence>
<gene>
    <name evidence="7" type="ORF">CXK95_10790</name>
</gene>
<keyword evidence="2 5" id="KW-0812">Transmembrane</keyword>
<organism evidence="7 8">
    <name type="scientific">Stutzerimonas degradans</name>
    <dbReference type="NCBI Taxonomy" id="2968968"/>
    <lineage>
        <taxon>Bacteria</taxon>
        <taxon>Pseudomonadati</taxon>
        <taxon>Pseudomonadota</taxon>
        <taxon>Gammaproteobacteria</taxon>
        <taxon>Pseudomonadales</taxon>
        <taxon>Pseudomonadaceae</taxon>
        <taxon>Stutzerimonas</taxon>
    </lineage>
</organism>
<keyword evidence="4 5" id="KW-0472">Membrane</keyword>
<feature type="transmembrane region" description="Helical" evidence="5">
    <location>
        <begin position="257"/>
        <end position="275"/>
    </location>
</feature>